<evidence type="ECO:0000313" key="2">
    <source>
        <dbReference type="Proteomes" id="UP000829447"/>
    </source>
</evidence>
<reference evidence="1 2" key="1">
    <citation type="journal article" date="2022" name="bioRxiv">
        <title>An ancient truncated duplication of the anti-Mullerian hormone receptor type 2 gene is a potential conserved master sex determinant in the Pangasiidae catfish family.</title>
        <authorList>
            <person name="Wen M."/>
            <person name="Pan Q."/>
            <person name="Jouanno E."/>
            <person name="Montfort J."/>
            <person name="Zahm M."/>
            <person name="Cabau C."/>
            <person name="Klopp C."/>
            <person name="Iampietro C."/>
            <person name="Roques C."/>
            <person name="Bouchez O."/>
            <person name="Castinel A."/>
            <person name="Donnadieu C."/>
            <person name="Parrinello H."/>
            <person name="Poncet C."/>
            <person name="Belmonte E."/>
            <person name="Gautier V."/>
            <person name="Avarre J.-C."/>
            <person name="Dugue R."/>
            <person name="Gustiano R."/>
            <person name="Ha T.T.T."/>
            <person name="Campet M."/>
            <person name="Sriphairoj K."/>
            <person name="Ribolli J."/>
            <person name="de Almeida F.L."/>
            <person name="Desvignes T."/>
            <person name="Postlethwait J.H."/>
            <person name="Bucao C.F."/>
            <person name="Robinson-Rechavi M."/>
            <person name="Bobe J."/>
            <person name="Herpin A."/>
            <person name="Guiguen Y."/>
        </authorList>
    </citation>
    <scope>NUCLEOTIDE SEQUENCE [LARGE SCALE GENOMIC DNA]</scope>
    <source>
        <strain evidence="1">YG-Dec2019</strain>
    </source>
</reference>
<evidence type="ECO:0000313" key="1">
    <source>
        <dbReference type="EMBL" id="MCI4375533.1"/>
    </source>
</evidence>
<gene>
    <name evidence="1" type="ORF">PGIGA_G00110650</name>
</gene>
<dbReference type="EMBL" id="CM040455">
    <property type="protein sequence ID" value="MCI4375533.1"/>
    <property type="molecule type" value="Genomic_DNA"/>
</dbReference>
<dbReference type="Proteomes" id="UP000829447">
    <property type="component" value="Linkage Group LG2"/>
</dbReference>
<keyword evidence="2" id="KW-1185">Reference proteome</keyword>
<comment type="caution">
    <text evidence="1">The sequence shown here is derived from an EMBL/GenBank/DDBJ whole genome shotgun (WGS) entry which is preliminary data.</text>
</comment>
<organism evidence="1 2">
    <name type="scientific">Pangasianodon gigas</name>
    <name type="common">Mekong giant catfish</name>
    <name type="synonym">Pangasius gigas</name>
    <dbReference type="NCBI Taxonomy" id="30993"/>
    <lineage>
        <taxon>Eukaryota</taxon>
        <taxon>Metazoa</taxon>
        <taxon>Chordata</taxon>
        <taxon>Craniata</taxon>
        <taxon>Vertebrata</taxon>
        <taxon>Euteleostomi</taxon>
        <taxon>Actinopterygii</taxon>
        <taxon>Neopterygii</taxon>
        <taxon>Teleostei</taxon>
        <taxon>Ostariophysi</taxon>
        <taxon>Siluriformes</taxon>
        <taxon>Pangasiidae</taxon>
        <taxon>Pangasianodon</taxon>
    </lineage>
</organism>
<protein>
    <submittedName>
        <fullName evidence="1">Uncharacterized protein</fullName>
    </submittedName>
</protein>
<sequence>MGLCSCRPVRSPILTPVHHRKHLQWAREHQNWTMEQWKKVPWSNESRFLLHHVDSQVHIHLWAVMDKQVRFMEAPSCNLQDLKNLLLMSWCQIPQHTFRAIVESIPRQIWEKKKLFHFKWDLKPRFHRKRGFNVRLIRPCPEETLLDCC</sequence>
<proteinExistence type="predicted"/>
<name>A0ACC5W8W2_PANGG</name>
<accession>A0ACC5W8W2</accession>